<accession>A0A6V7J9K4</accession>
<dbReference type="CDD" id="cd09917">
    <property type="entry name" value="F-box_SF"/>
    <property type="match status" value="1"/>
</dbReference>
<dbReference type="AlphaFoldDB" id="A0A6V7J9K4"/>
<reference evidence="2" key="1">
    <citation type="submission" date="2020-07" db="EMBL/GenBank/DDBJ databases">
        <authorList>
            <person name="Ferguson B K."/>
        </authorList>
    </citation>
    <scope>NUCLEOTIDE SEQUENCE</scope>
    <source>
        <strain evidence="2">L06</strain>
    </source>
</reference>
<dbReference type="SUPFAM" id="SSF81383">
    <property type="entry name" value="F-box domain"/>
    <property type="match status" value="1"/>
</dbReference>
<evidence type="ECO:0000259" key="1">
    <source>
        <dbReference type="PROSITE" id="PS50181"/>
    </source>
</evidence>
<organism evidence="2">
    <name type="scientific">Bracon brevicornis</name>
    <dbReference type="NCBI Taxonomy" id="1563983"/>
    <lineage>
        <taxon>Eukaryota</taxon>
        <taxon>Metazoa</taxon>
        <taxon>Ecdysozoa</taxon>
        <taxon>Arthropoda</taxon>
        <taxon>Hexapoda</taxon>
        <taxon>Insecta</taxon>
        <taxon>Pterygota</taxon>
        <taxon>Neoptera</taxon>
        <taxon>Endopterygota</taxon>
        <taxon>Hymenoptera</taxon>
        <taxon>Apocrita</taxon>
        <taxon>Ichneumonoidea</taxon>
        <taxon>Braconidae</taxon>
        <taxon>Braconinae</taxon>
        <taxon>Bracon</taxon>
    </lineage>
</organism>
<dbReference type="PROSITE" id="PS50181">
    <property type="entry name" value="FBOX"/>
    <property type="match status" value="1"/>
</dbReference>
<dbReference type="EMBL" id="CADCXW020000014">
    <property type="protein sequence ID" value="CAD1546675.1"/>
    <property type="molecule type" value="Genomic_DNA"/>
</dbReference>
<dbReference type="Pfam" id="PF12937">
    <property type="entry name" value="F-box-like"/>
    <property type="match status" value="1"/>
</dbReference>
<evidence type="ECO:0000313" key="2">
    <source>
        <dbReference type="EMBL" id="CAD1546675.1"/>
    </source>
</evidence>
<dbReference type="InterPro" id="IPR036047">
    <property type="entry name" value="F-box-like_dom_sf"/>
</dbReference>
<protein>
    <recommendedName>
        <fullName evidence="1">F-box domain-containing protein</fullName>
    </recommendedName>
</protein>
<feature type="domain" description="F-box" evidence="1">
    <location>
        <begin position="16"/>
        <end position="62"/>
    </location>
</feature>
<gene>
    <name evidence="2" type="ORF">BBRV_LOCUS42126</name>
</gene>
<dbReference type="Gene3D" id="1.20.1280.50">
    <property type="match status" value="1"/>
</dbReference>
<name>A0A6V7J9K4_9HYME</name>
<dbReference type="InterPro" id="IPR001810">
    <property type="entry name" value="F-box_dom"/>
</dbReference>
<sequence length="114" mass="13752">MNALRRKFAARHEVKIDPQERLPVELMQIIFRMLDPEDVLRVARVSKSWHHICRGDFKLRATARRQLIIRQSQPTIAHKVKQFLKNKWTQFIHSIYRPPGDRSSYNLVYMNYHN</sequence>
<proteinExistence type="predicted"/>
<dbReference type="SMART" id="SM00256">
    <property type="entry name" value="FBOX"/>
    <property type="match status" value="1"/>
</dbReference>